<dbReference type="RefSeq" id="WP_034643663.1">
    <property type="nucleotide sequence ID" value="NZ_CBCSJC010000027.1"/>
</dbReference>
<dbReference type="AlphaFoldDB" id="A0A073JQD8"/>
<gene>
    <name evidence="1" type="ORF">BAMA_15835</name>
</gene>
<evidence type="ECO:0000313" key="2">
    <source>
        <dbReference type="Proteomes" id="UP000027822"/>
    </source>
</evidence>
<evidence type="ECO:0000313" key="1">
    <source>
        <dbReference type="EMBL" id="KEK17299.1"/>
    </source>
</evidence>
<keyword evidence="2" id="KW-1185">Reference proteome</keyword>
<dbReference type="Proteomes" id="UP000027822">
    <property type="component" value="Unassembled WGS sequence"/>
</dbReference>
<proteinExistence type="predicted"/>
<reference evidence="1 2" key="1">
    <citation type="submission" date="2014-06" db="EMBL/GenBank/DDBJ databases">
        <title>Draft genome sequence of Bacillus manliponensis JCM 15802 (MCCC 1A00708).</title>
        <authorList>
            <person name="Lai Q."/>
            <person name="Liu Y."/>
            <person name="Shao Z."/>
        </authorList>
    </citation>
    <scope>NUCLEOTIDE SEQUENCE [LARGE SCALE GENOMIC DNA]</scope>
    <source>
        <strain evidence="1 2">JCM 15802</strain>
    </source>
</reference>
<dbReference type="STRING" id="574376.BAMA_15835"/>
<name>A0A073JQD8_9BACI</name>
<accession>A0A073JQD8</accession>
<dbReference type="EMBL" id="JOTN01000033">
    <property type="protein sequence ID" value="KEK17299.1"/>
    <property type="molecule type" value="Genomic_DNA"/>
</dbReference>
<sequence>MRRQYDYLNTTPYLYPSKELRQMYNQSQSRGEVKSILSHMENHDVNNKEYKGYFSLSQIIEEDLYGEEEEIIDFKELMNRYEIVATKSGIKFREKDEEEQL</sequence>
<organism evidence="1 2">
    <name type="scientific">Bacillus manliponensis</name>
    <dbReference type="NCBI Taxonomy" id="574376"/>
    <lineage>
        <taxon>Bacteria</taxon>
        <taxon>Bacillati</taxon>
        <taxon>Bacillota</taxon>
        <taxon>Bacilli</taxon>
        <taxon>Bacillales</taxon>
        <taxon>Bacillaceae</taxon>
        <taxon>Bacillus</taxon>
        <taxon>Bacillus cereus group</taxon>
    </lineage>
</organism>
<comment type="caution">
    <text evidence="1">The sequence shown here is derived from an EMBL/GenBank/DDBJ whole genome shotgun (WGS) entry which is preliminary data.</text>
</comment>
<protein>
    <submittedName>
        <fullName evidence="1">Uncharacterized protein</fullName>
    </submittedName>
</protein>
<dbReference type="OrthoDB" id="2904763at2"/>